<organism evidence="5 6">
    <name type="scientific">Hyalella azteca</name>
    <name type="common">Amphipod</name>
    <dbReference type="NCBI Taxonomy" id="294128"/>
    <lineage>
        <taxon>Eukaryota</taxon>
        <taxon>Metazoa</taxon>
        <taxon>Ecdysozoa</taxon>
        <taxon>Arthropoda</taxon>
        <taxon>Crustacea</taxon>
        <taxon>Multicrustacea</taxon>
        <taxon>Malacostraca</taxon>
        <taxon>Eumalacostraca</taxon>
        <taxon>Peracarida</taxon>
        <taxon>Amphipoda</taxon>
        <taxon>Senticaudata</taxon>
        <taxon>Talitrida</taxon>
        <taxon>Talitroidea</taxon>
        <taxon>Hyalellidae</taxon>
        <taxon>Hyalella</taxon>
    </lineage>
</organism>
<feature type="non-terminal residue" evidence="6">
    <location>
        <position position="1"/>
    </location>
</feature>
<dbReference type="KEGG" id="hazt:108664708"/>
<proteinExistence type="predicted"/>
<dbReference type="Pfam" id="PF10637">
    <property type="entry name" value="Ofd1_CTDD"/>
    <property type="match status" value="2"/>
</dbReference>
<dbReference type="InterPro" id="IPR039558">
    <property type="entry name" value="TPA1/OFD1_N"/>
</dbReference>
<dbReference type="GO" id="GO:0005506">
    <property type="term" value="F:iron ion binding"/>
    <property type="evidence" value="ECO:0007669"/>
    <property type="project" value="InterPro"/>
</dbReference>
<dbReference type="GO" id="GO:0005737">
    <property type="term" value="C:cytoplasm"/>
    <property type="evidence" value="ECO:0007669"/>
    <property type="project" value="TreeGrafter"/>
</dbReference>
<dbReference type="RefSeq" id="XP_047737201.1">
    <property type="nucleotide sequence ID" value="XM_047881245.1"/>
</dbReference>
<evidence type="ECO:0000313" key="6">
    <source>
        <dbReference type="RefSeq" id="XP_047737201.1"/>
    </source>
</evidence>
<feature type="domain" description="Oxoglutarate/iron-dependent oxygenase C-terminal degradation" evidence="3">
    <location>
        <begin position="94"/>
        <end position="197"/>
    </location>
</feature>
<feature type="compositionally biased region" description="Basic and acidic residues" evidence="2">
    <location>
        <begin position="301"/>
        <end position="314"/>
    </location>
</feature>
<dbReference type="PANTHER" id="PTHR12117">
    <property type="entry name" value="HISTONE ACETYLTRANSFERASE COMPLEX"/>
    <property type="match status" value="1"/>
</dbReference>
<name>A0A979FJP5_HYAAZ</name>
<evidence type="ECO:0000256" key="1">
    <source>
        <dbReference type="ARBA" id="ARBA00022896"/>
    </source>
</evidence>
<protein>
    <submittedName>
        <fullName evidence="6">Prolyl 3-hydroxylase OGFOD1</fullName>
    </submittedName>
</protein>
<feature type="compositionally biased region" description="Low complexity" evidence="2">
    <location>
        <begin position="381"/>
        <end position="403"/>
    </location>
</feature>
<evidence type="ECO:0000313" key="5">
    <source>
        <dbReference type="Proteomes" id="UP000694843"/>
    </source>
</evidence>
<sequence>ASLYLHTDALLCHDDELEGRRVAFILYLGDLGAGDGGSLDLFDGGEEGDGVAEVRSAHKERLAVGGWYHGPPIQRPPRPLPPSTHRCSPRYVEEEVLRRWVSPVYLAEALQAGVRRQFLRDSEIELQDFLLQEAYEELSAALRGLGAWRWAGPPTSAHYQVVCGNEVLLPAVVHEFLQVMTSEAMFLILSQLTGLSLHHLAPTDDADSDDDESSGNDSDEEPADGCDEEPADGSDEEQADGKVLTLKQILKIHRKQRRQQPGTEGEQVDCDNSDEYSDGLDQPWVYDVGINFDNNNENNPESDRNKDNNGKQKPSEFCSDINRRKKGNKKEKTSKKLGEQELLSNNKGNCSQENKGPNVSCSLRRISHGCYSLIRDDDNNDNSSGDNNSIDNSSGDNNSGDNNCVESKSVDNTYAIANAENTDNKTGKKTKKSSKDQKKNKAGDKREQLGEQEPSPQQESGAPRFVLDAYLHLNLPGSWREAYGGYTAYVASDQREQLVTLVPRTNHLALVYRDSCTFRFLKHLNTGAPGGAFHQVQLQYRES</sequence>
<feature type="domain" description="Oxoglutarate/iron-dependent oxygenase C-terminal degradation" evidence="3">
    <location>
        <begin position="464"/>
        <end position="540"/>
    </location>
</feature>
<dbReference type="GeneID" id="108664708"/>
<dbReference type="Proteomes" id="UP000694843">
    <property type="component" value="Unplaced"/>
</dbReference>
<gene>
    <name evidence="6" type="primary">LOC108664708</name>
</gene>
<feature type="compositionally biased region" description="Acidic residues" evidence="2">
    <location>
        <begin position="204"/>
        <end position="238"/>
    </location>
</feature>
<evidence type="ECO:0000256" key="2">
    <source>
        <dbReference type="SAM" id="MobiDB-lite"/>
    </source>
</evidence>
<feature type="compositionally biased region" description="Polar residues" evidence="2">
    <location>
        <begin position="342"/>
        <end position="358"/>
    </location>
</feature>
<feature type="compositionally biased region" description="Basic and acidic residues" evidence="2">
    <location>
        <begin position="330"/>
        <end position="339"/>
    </location>
</feature>
<dbReference type="GO" id="GO:0031418">
    <property type="term" value="F:L-ascorbic acid binding"/>
    <property type="evidence" value="ECO:0007669"/>
    <property type="project" value="UniProtKB-KW"/>
</dbReference>
<dbReference type="GO" id="GO:0031543">
    <property type="term" value="F:peptidyl-proline dioxygenase activity"/>
    <property type="evidence" value="ECO:0007669"/>
    <property type="project" value="TreeGrafter"/>
</dbReference>
<dbReference type="CTD" id="19834718"/>
<evidence type="ECO:0000259" key="4">
    <source>
        <dbReference type="Pfam" id="PF13661"/>
    </source>
</evidence>
<dbReference type="InterPro" id="IPR019601">
    <property type="entry name" value="Oxoglutarate/Fe-dep_Oase_C"/>
</dbReference>
<feature type="region of interest" description="Disordered" evidence="2">
    <location>
        <begin position="379"/>
        <end position="461"/>
    </location>
</feature>
<feature type="compositionally biased region" description="Basic and acidic residues" evidence="2">
    <location>
        <begin position="433"/>
        <end position="449"/>
    </location>
</feature>
<dbReference type="Pfam" id="PF13661">
    <property type="entry name" value="2OG-FeII_Oxy_4"/>
    <property type="match status" value="1"/>
</dbReference>
<reference evidence="6" key="1">
    <citation type="submission" date="2025-08" db="UniProtKB">
        <authorList>
            <consortium name="RefSeq"/>
        </authorList>
    </citation>
    <scope>IDENTIFICATION</scope>
    <source>
        <tissue evidence="6">Whole organism</tissue>
    </source>
</reference>
<dbReference type="Gene3D" id="2.60.120.620">
    <property type="entry name" value="q2cbj1_9rhob like domain"/>
    <property type="match status" value="3"/>
</dbReference>
<dbReference type="PANTHER" id="PTHR12117:SF0">
    <property type="entry name" value="PROLYL 3-HYDROXYLASE OGFOD1"/>
    <property type="match status" value="1"/>
</dbReference>
<dbReference type="GO" id="GO:0006449">
    <property type="term" value="P:regulation of translational termination"/>
    <property type="evidence" value="ECO:0007669"/>
    <property type="project" value="TreeGrafter"/>
</dbReference>
<feature type="compositionally biased region" description="Acidic residues" evidence="2">
    <location>
        <begin position="266"/>
        <end position="278"/>
    </location>
</feature>
<feature type="region of interest" description="Disordered" evidence="2">
    <location>
        <begin position="201"/>
        <end position="358"/>
    </location>
</feature>
<evidence type="ECO:0000259" key="3">
    <source>
        <dbReference type="Pfam" id="PF10637"/>
    </source>
</evidence>
<keyword evidence="1" id="KW-0847">Vitamin C</keyword>
<dbReference type="InterPro" id="IPR051842">
    <property type="entry name" value="uS12_prolyl_hydroxylase"/>
</dbReference>
<dbReference type="OrthoDB" id="430522at2759"/>
<accession>A0A979FJP5</accession>
<keyword evidence="5" id="KW-1185">Reference proteome</keyword>
<dbReference type="AlphaFoldDB" id="A0A979FJP5"/>
<feature type="domain" description="Prolyl 3,4-dihydroxylase TPA1/OFD1 N-terminal" evidence="4">
    <location>
        <begin position="2"/>
        <end position="45"/>
    </location>
</feature>